<dbReference type="SUPFAM" id="SSF53383">
    <property type="entry name" value="PLP-dependent transferases"/>
    <property type="match status" value="1"/>
</dbReference>
<dbReference type="Gene3D" id="3.90.1150.10">
    <property type="entry name" value="Aspartate Aminotransferase, domain 1"/>
    <property type="match status" value="1"/>
</dbReference>
<name>A0A1Y2L9S6_9PROT</name>
<evidence type="ECO:0000313" key="12">
    <source>
        <dbReference type="EMBL" id="OSQ47353.1"/>
    </source>
</evidence>
<evidence type="ECO:0000256" key="1">
    <source>
        <dbReference type="ARBA" id="ARBA00001933"/>
    </source>
</evidence>
<accession>A0A1Y2L9S6</accession>
<dbReference type="InterPro" id="IPR015421">
    <property type="entry name" value="PyrdxlP-dep_Trfase_major"/>
</dbReference>
<dbReference type="STRING" id="1293890.TALK_12355"/>
<comment type="cofactor">
    <cofactor evidence="1">
        <name>pyridoxal 5'-phosphate</name>
        <dbReference type="ChEBI" id="CHEBI:597326"/>
    </cofactor>
</comment>
<dbReference type="InterPro" id="IPR004839">
    <property type="entry name" value="Aminotransferase_I/II_large"/>
</dbReference>
<organism evidence="12 13">
    <name type="scientific">Thalassospira alkalitolerans</name>
    <dbReference type="NCBI Taxonomy" id="1293890"/>
    <lineage>
        <taxon>Bacteria</taxon>
        <taxon>Pseudomonadati</taxon>
        <taxon>Pseudomonadota</taxon>
        <taxon>Alphaproteobacteria</taxon>
        <taxon>Rhodospirillales</taxon>
        <taxon>Thalassospiraceae</taxon>
        <taxon>Thalassospira</taxon>
    </lineage>
</organism>
<dbReference type="RefSeq" id="WP_085619303.1">
    <property type="nucleotide sequence ID" value="NZ_JFKB01000008.1"/>
</dbReference>
<dbReference type="GO" id="GO:0030170">
    <property type="term" value="F:pyridoxal phosphate binding"/>
    <property type="evidence" value="ECO:0007669"/>
    <property type="project" value="InterPro"/>
</dbReference>
<evidence type="ECO:0000256" key="2">
    <source>
        <dbReference type="ARBA" id="ARBA00003444"/>
    </source>
</evidence>
<dbReference type="EC" id="4.1.1.81" evidence="4"/>
<feature type="domain" description="Aminotransferase class I/classII large" evidence="11">
    <location>
        <begin position="69"/>
        <end position="330"/>
    </location>
</feature>
<dbReference type="NCBIfam" id="TIGR01140">
    <property type="entry name" value="L_thr_O3P_dcar"/>
    <property type="match status" value="1"/>
</dbReference>
<keyword evidence="7" id="KW-0456">Lyase</keyword>
<evidence type="ECO:0000256" key="6">
    <source>
        <dbReference type="ARBA" id="ARBA00022898"/>
    </source>
</evidence>
<dbReference type="OrthoDB" id="9799304at2"/>
<dbReference type="PANTHER" id="PTHR42885:SF1">
    <property type="entry name" value="THREONINE-PHOSPHATE DECARBOXYLASE"/>
    <property type="match status" value="1"/>
</dbReference>
<protein>
    <recommendedName>
        <fullName evidence="4">threonine-phosphate decarboxylase</fullName>
        <ecNumber evidence="4">4.1.1.81</ecNumber>
    </recommendedName>
    <alternativeName>
        <fullName evidence="8">L-threonine-O-3-phosphate decarboxylase</fullName>
    </alternativeName>
</protein>
<dbReference type="InterPro" id="IPR015422">
    <property type="entry name" value="PyrdxlP-dep_Trfase_small"/>
</dbReference>
<gene>
    <name evidence="12" type="ORF">TALK_12355</name>
</gene>
<dbReference type="Gene3D" id="3.40.640.10">
    <property type="entry name" value="Type I PLP-dependent aspartate aminotransferase-like (Major domain)"/>
    <property type="match status" value="1"/>
</dbReference>
<evidence type="ECO:0000256" key="8">
    <source>
        <dbReference type="ARBA" id="ARBA00029996"/>
    </source>
</evidence>
<dbReference type="Proteomes" id="UP000193396">
    <property type="component" value="Unassembled WGS sequence"/>
</dbReference>
<dbReference type="InterPro" id="IPR005860">
    <property type="entry name" value="CobD"/>
</dbReference>
<proteinExistence type="predicted"/>
<keyword evidence="5" id="KW-0169">Cobalamin biosynthesis</keyword>
<dbReference type="PROSITE" id="PS00105">
    <property type="entry name" value="AA_TRANSFER_CLASS_1"/>
    <property type="match status" value="1"/>
</dbReference>
<dbReference type="GO" id="GO:0048472">
    <property type="term" value="F:threonine-phosphate decarboxylase activity"/>
    <property type="evidence" value="ECO:0007669"/>
    <property type="project" value="UniProtKB-EC"/>
</dbReference>
<dbReference type="EMBL" id="JFKB01000008">
    <property type="protein sequence ID" value="OSQ47353.1"/>
    <property type="molecule type" value="Genomic_DNA"/>
</dbReference>
<evidence type="ECO:0000313" key="13">
    <source>
        <dbReference type="Proteomes" id="UP000193396"/>
    </source>
</evidence>
<dbReference type="PANTHER" id="PTHR42885">
    <property type="entry name" value="HISTIDINOL-PHOSPHATE AMINOTRANSFERASE-RELATED"/>
    <property type="match status" value="1"/>
</dbReference>
<dbReference type="AlphaFoldDB" id="A0A1Y2L9S6"/>
<dbReference type="Pfam" id="PF00155">
    <property type="entry name" value="Aminotran_1_2"/>
    <property type="match status" value="1"/>
</dbReference>
<evidence type="ECO:0000256" key="10">
    <source>
        <dbReference type="SAM" id="MobiDB-lite"/>
    </source>
</evidence>
<evidence type="ECO:0000256" key="7">
    <source>
        <dbReference type="ARBA" id="ARBA00023239"/>
    </source>
</evidence>
<dbReference type="InterPro" id="IPR004838">
    <property type="entry name" value="NHTrfase_class1_PyrdxlP-BS"/>
</dbReference>
<keyword evidence="13" id="KW-1185">Reference proteome</keyword>
<dbReference type="CDD" id="cd00609">
    <property type="entry name" value="AAT_like"/>
    <property type="match status" value="1"/>
</dbReference>
<dbReference type="InterPro" id="IPR015424">
    <property type="entry name" value="PyrdxlP-dep_Trfase"/>
</dbReference>
<comment type="catalytic activity">
    <reaction evidence="9">
        <text>O-phospho-L-threonine + H(+) = (R)-1-aminopropan-2-yl phosphate + CO2</text>
        <dbReference type="Rhea" id="RHEA:11492"/>
        <dbReference type="ChEBI" id="CHEBI:15378"/>
        <dbReference type="ChEBI" id="CHEBI:16526"/>
        <dbReference type="ChEBI" id="CHEBI:58563"/>
        <dbReference type="ChEBI" id="CHEBI:58675"/>
        <dbReference type="EC" id="4.1.1.81"/>
    </reaction>
</comment>
<evidence type="ECO:0000256" key="3">
    <source>
        <dbReference type="ARBA" id="ARBA00004953"/>
    </source>
</evidence>
<evidence type="ECO:0000256" key="5">
    <source>
        <dbReference type="ARBA" id="ARBA00022573"/>
    </source>
</evidence>
<sequence length="363" mass="39380">MIVRSPSLGVAPSRGSPPSHGGAIDRAAKNYGIPASDWLDLSTGINATAWPVPTIDLIHWQRLPLASELRELKQAAADYYAIPNPDRIVCAPGTQALIQTIPFWFADQGMKAKAHIIGPTYAEHAIGWQRAGFVTDIIATTPETRTQRIADILQSPGGTNDIVILVNPNNPDGGVIDSADLIKMAQMAGHHDKWLLIDEAFMDCDPTHSLCPASDTLDRLIILRSLGKFFGLAGLRLGCAVMAPALAANLEDRIGPWAIAGPTLKVAQAAFNDRKWQSDMRKSLAHDGARLDAMIAANCDLALIGSTALFRLYHGKNAAKLANHLGLRGILVRLFDEDKDRIRFGLPGIENDWLRLQKALADF</sequence>
<comment type="function">
    <text evidence="2">Decarboxylates L-threonine-O-3-phosphate to yield (R)-1-amino-2-propanol O-2-phosphate, the precursor for the linkage between the nucleotide loop and the corrin ring in cobalamin.</text>
</comment>
<evidence type="ECO:0000256" key="9">
    <source>
        <dbReference type="ARBA" id="ARBA00048531"/>
    </source>
</evidence>
<evidence type="ECO:0000256" key="4">
    <source>
        <dbReference type="ARBA" id="ARBA00012285"/>
    </source>
</evidence>
<dbReference type="GO" id="GO:0009236">
    <property type="term" value="P:cobalamin biosynthetic process"/>
    <property type="evidence" value="ECO:0007669"/>
    <property type="project" value="UniProtKB-UniPathway"/>
</dbReference>
<comment type="pathway">
    <text evidence="3">Cofactor biosynthesis; adenosylcobalamin biosynthesis.</text>
</comment>
<keyword evidence="6" id="KW-0663">Pyridoxal phosphate</keyword>
<dbReference type="UniPathway" id="UPA00148"/>
<evidence type="ECO:0000259" key="11">
    <source>
        <dbReference type="Pfam" id="PF00155"/>
    </source>
</evidence>
<feature type="region of interest" description="Disordered" evidence="10">
    <location>
        <begin position="1"/>
        <end position="25"/>
    </location>
</feature>
<comment type="caution">
    <text evidence="12">The sequence shown here is derived from an EMBL/GenBank/DDBJ whole genome shotgun (WGS) entry which is preliminary data.</text>
</comment>
<reference evidence="12 13" key="1">
    <citation type="submission" date="2014-03" db="EMBL/GenBank/DDBJ databases">
        <title>The draft genome sequence of Thalassospira alkalitolerans JCM 18968.</title>
        <authorList>
            <person name="Lai Q."/>
            <person name="Shao Z."/>
        </authorList>
    </citation>
    <scope>NUCLEOTIDE SEQUENCE [LARGE SCALE GENOMIC DNA]</scope>
    <source>
        <strain evidence="12 13">JCM 18968</strain>
    </source>
</reference>